<accession>A0A9D1GZH9</accession>
<dbReference type="EMBL" id="DVLP01000284">
    <property type="protein sequence ID" value="HIT75823.1"/>
    <property type="molecule type" value="Genomic_DNA"/>
</dbReference>
<reference evidence="1" key="1">
    <citation type="submission" date="2020-10" db="EMBL/GenBank/DDBJ databases">
        <authorList>
            <person name="Gilroy R."/>
        </authorList>
    </citation>
    <scope>NUCLEOTIDE SEQUENCE</scope>
    <source>
        <strain evidence="1">ChiGjej1B1-24693</strain>
    </source>
</reference>
<dbReference type="Proteomes" id="UP000886842">
    <property type="component" value="Unassembled WGS sequence"/>
</dbReference>
<protein>
    <submittedName>
        <fullName evidence="1">Uncharacterized protein</fullName>
    </submittedName>
</protein>
<organism evidence="1 2">
    <name type="scientific">Candidatus Avipropionibacterium avicola</name>
    <dbReference type="NCBI Taxonomy" id="2840701"/>
    <lineage>
        <taxon>Bacteria</taxon>
        <taxon>Bacillati</taxon>
        <taxon>Actinomycetota</taxon>
        <taxon>Actinomycetes</taxon>
        <taxon>Propionibacteriales</taxon>
        <taxon>Propionibacteriaceae</taxon>
        <taxon>Propionibacteriaceae incertae sedis</taxon>
        <taxon>Candidatus Avipropionibacterium</taxon>
    </lineage>
</organism>
<sequence>MDLVIPLIVLIAVSAVISWAVMRTPRRSARHDPILLRAQQRTARSACAMIAPPPMLGAMLDGDQRHQIGVALAEHRL</sequence>
<feature type="non-terminal residue" evidence="1">
    <location>
        <position position="77"/>
    </location>
</feature>
<reference evidence="1" key="2">
    <citation type="journal article" date="2021" name="PeerJ">
        <title>Extensive microbial diversity within the chicken gut microbiome revealed by metagenomics and culture.</title>
        <authorList>
            <person name="Gilroy R."/>
            <person name="Ravi A."/>
            <person name="Getino M."/>
            <person name="Pursley I."/>
            <person name="Horton D.L."/>
            <person name="Alikhan N.F."/>
            <person name="Baker D."/>
            <person name="Gharbi K."/>
            <person name="Hall N."/>
            <person name="Watson M."/>
            <person name="Adriaenssens E.M."/>
            <person name="Foster-Nyarko E."/>
            <person name="Jarju S."/>
            <person name="Secka A."/>
            <person name="Antonio M."/>
            <person name="Oren A."/>
            <person name="Chaudhuri R.R."/>
            <person name="La Ragione R."/>
            <person name="Hildebrand F."/>
            <person name="Pallen M.J."/>
        </authorList>
    </citation>
    <scope>NUCLEOTIDE SEQUENCE</scope>
    <source>
        <strain evidence="1">ChiGjej1B1-24693</strain>
    </source>
</reference>
<comment type="caution">
    <text evidence="1">The sequence shown here is derived from an EMBL/GenBank/DDBJ whole genome shotgun (WGS) entry which is preliminary data.</text>
</comment>
<gene>
    <name evidence="1" type="ORF">IAA98_09575</name>
</gene>
<evidence type="ECO:0000313" key="1">
    <source>
        <dbReference type="EMBL" id="HIT75823.1"/>
    </source>
</evidence>
<evidence type="ECO:0000313" key="2">
    <source>
        <dbReference type="Proteomes" id="UP000886842"/>
    </source>
</evidence>
<name>A0A9D1GZH9_9ACTN</name>
<dbReference type="AlphaFoldDB" id="A0A9D1GZH9"/>
<proteinExistence type="predicted"/>